<proteinExistence type="predicted"/>
<evidence type="ECO:0000256" key="5">
    <source>
        <dbReference type="ARBA" id="ARBA00022989"/>
    </source>
</evidence>
<feature type="transmembrane region" description="Helical" evidence="8">
    <location>
        <begin position="190"/>
        <end position="212"/>
    </location>
</feature>
<dbReference type="PANTHER" id="PTHR43549:SF2">
    <property type="entry name" value="MULTIDRUG RESISTANCE PROTEIN NORM-RELATED"/>
    <property type="match status" value="1"/>
</dbReference>
<feature type="transmembrane region" description="Helical" evidence="8">
    <location>
        <begin position="314"/>
        <end position="334"/>
    </location>
</feature>
<evidence type="ECO:0000256" key="2">
    <source>
        <dbReference type="ARBA" id="ARBA00022448"/>
    </source>
</evidence>
<organism evidence="9 10">
    <name type="scientific">Stachybotrys chartarum (strain CBS 109288 / IBT 7711)</name>
    <name type="common">Toxic black mold</name>
    <name type="synonym">Stilbospora chartarum</name>
    <dbReference type="NCBI Taxonomy" id="1280523"/>
    <lineage>
        <taxon>Eukaryota</taxon>
        <taxon>Fungi</taxon>
        <taxon>Dikarya</taxon>
        <taxon>Ascomycota</taxon>
        <taxon>Pezizomycotina</taxon>
        <taxon>Sordariomycetes</taxon>
        <taxon>Hypocreomycetidae</taxon>
        <taxon>Hypocreales</taxon>
        <taxon>Stachybotryaceae</taxon>
        <taxon>Stachybotrys</taxon>
    </lineage>
</organism>
<evidence type="ECO:0000256" key="7">
    <source>
        <dbReference type="SAM" id="MobiDB-lite"/>
    </source>
</evidence>
<evidence type="ECO:0000256" key="6">
    <source>
        <dbReference type="ARBA" id="ARBA00023136"/>
    </source>
</evidence>
<gene>
    <name evidence="9" type="ORF">S7711_06753</name>
</gene>
<feature type="transmembrane region" description="Helical" evidence="8">
    <location>
        <begin position="410"/>
        <end position="432"/>
    </location>
</feature>
<evidence type="ECO:0000313" key="9">
    <source>
        <dbReference type="EMBL" id="KEY72925.1"/>
    </source>
</evidence>
<evidence type="ECO:0008006" key="11">
    <source>
        <dbReference type="Google" id="ProtNLM"/>
    </source>
</evidence>
<feature type="transmembrane region" description="Helical" evidence="8">
    <location>
        <begin position="158"/>
        <end position="178"/>
    </location>
</feature>
<evidence type="ECO:0000256" key="3">
    <source>
        <dbReference type="ARBA" id="ARBA00022475"/>
    </source>
</evidence>
<dbReference type="EMBL" id="KL647988">
    <property type="protein sequence ID" value="KEY72925.1"/>
    <property type="molecule type" value="Genomic_DNA"/>
</dbReference>
<keyword evidence="6 8" id="KW-0472">Membrane</keyword>
<comment type="subcellular location">
    <subcellularLocation>
        <location evidence="1">Cell membrane</location>
        <topology evidence="1">Multi-pass membrane protein</topology>
    </subcellularLocation>
</comment>
<dbReference type="HOGENOM" id="CLU_030965_1_0_1"/>
<keyword evidence="5 8" id="KW-1133">Transmembrane helix</keyword>
<feature type="transmembrane region" description="Helical" evidence="8">
    <location>
        <begin position="44"/>
        <end position="62"/>
    </location>
</feature>
<feature type="transmembrane region" description="Helical" evidence="8">
    <location>
        <begin position="289"/>
        <end position="308"/>
    </location>
</feature>
<keyword evidence="10" id="KW-1185">Reference proteome</keyword>
<feature type="transmembrane region" description="Helical" evidence="8">
    <location>
        <begin position="444"/>
        <end position="462"/>
    </location>
</feature>
<feature type="transmembrane region" description="Helical" evidence="8">
    <location>
        <begin position="82"/>
        <end position="103"/>
    </location>
</feature>
<keyword evidence="3" id="KW-1003">Cell membrane</keyword>
<evidence type="ECO:0000313" key="10">
    <source>
        <dbReference type="Proteomes" id="UP000028045"/>
    </source>
</evidence>
<dbReference type="GO" id="GO:0005886">
    <property type="term" value="C:plasma membrane"/>
    <property type="evidence" value="ECO:0007669"/>
    <property type="project" value="UniProtKB-SubCell"/>
</dbReference>
<keyword evidence="4 8" id="KW-0812">Transmembrane</keyword>
<dbReference type="OrthoDB" id="2119662at2759"/>
<dbReference type="InterPro" id="IPR052031">
    <property type="entry name" value="Membrane_Transporter-Flippase"/>
</dbReference>
<feature type="transmembrane region" description="Helical" evidence="8">
    <location>
        <begin position="371"/>
        <end position="390"/>
    </location>
</feature>
<feature type="transmembrane region" description="Helical" evidence="8">
    <location>
        <begin position="474"/>
        <end position="496"/>
    </location>
</feature>
<feature type="region of interest" description="Disordered" evidence="7">
    <location>
        <begin position="1"/>
        <end position="26"/>
    </location>
</feature>
<evidence type="ECO:0000256" key="8">
    <source>
        <dbReference type="SAM" id="Phobius"/>
    </source>
</evidence>
<protein>
    <recommendedName>
        <fullName evidence="11">Polysaccharide biosynthesis protein C-terminal domain-containing protein</fullName>
    </recommendedName>
</protein>
<dbReference type="PANTHER" id="PTHR43549">
    <property type="entry name" value="MULTIDRUG RESISTANCE PROTEIN YPNP-RELATED"/>
    <property type="match status" value="1"/>
</dbReference>
<feature type="transmembrane region" description="Helical" evidence="8">
    <location>
        <begin position="115"/>
        <end position="138"/>
    </location>
</feature>
<evidence type="ECO:0000256" key="4">
    <source>
        <dbReference type="ARBA" id="ARBA00022692"/>
    </source>
</evidence>
<dbReference type="AlphaFoldDB" id="A0A084B5U6"/>
<evidence type="ECO:0000256" key="1">
    <source>
        <dbReference type="ARBA" id="ARBA00004651"/>
    </source>
</evidence>
<sequence length="511" mass="55649">MGPQDETLIEAREPPPPPSSPDDASRVPFLAGPKRHFRRGTYQGALLFNLAAFTLPALYSTLSRIWVARIDASLVVTTDTYTYIGVVAEVLNEGLPRVAWLVIGDRASRSLPRRLALTHTLILVQALLGLVMSVGFAAGARTFARGFVPEEVRALSVTYIRISAFSALSSALETAVAAATRALDKPDVPLVISSAKFAINILLDMLIISDFHVGSHAPTVNMQAGIQLTCNMAAAVIGLAYFLWTTSVPYVRARGGARAPSTRPTLRSLAVLLRPGLLTLAESAVRNTLYLWLVSNIVAMGATYATAWGVFNTIRWGLVMVPVLSLEATSLTMIGHNWGSWRRDIGTSTTGPGRVPLGSILRITNPALKSACLALLVEVPLAIFLSIWGARPFALYLSRSADVAAVTARMWRSLDWCYVFYAVSTQLATVLLATRPKWYLYQSLVSNLLYVLPWAIVCQTASLDEGNAWTYHGWVFGGSLVVSFVVVVVVDALWAWRLAMGKSRLEVFREN</sequence>
<dbReference type="Proteomes" id="UP000028045">
    <property type="component" value="Unassembled WGS sequence"/>
</dbReference>
<keyword evidence="2" id="KW-0813">Transport</keyword>
<feature type="transmembrane region" description="Helical" evidence="8">
    <location>
        <begin position="224"/>
        <end position="244"/>
    </location>
</feature>
<name>A0A084B5U6_STACB</name>
<reference evidence="9 10" key="1">
    <citation type="journal article" date="2014" name="BMC Genomics">
        <title>Comparative genome sequencing reveals chemotype-specific gene clusters in the toxigenic black mold Stachybotrys.</title>
        <authorList>
            <person name="Semeiks J."/>
            <person name="Borek D."/>
            <person name="Otwinowski Z."/>
            <person name="Grishin N.V."/>
        </authorList>
    </citation>
    <scope>NUCLEOTIDE SEQUENCE [LARGE SCALE GENOMIC DNA]</scope>
    <source>
        <strain evidence="10">CBS 109288 / IBT 7711</strain>
    </source>
</reference>
<accession>A0A084B5U6</accession>